<dbReference type="NCBIfam" id="TIGR03347">
    <property type="entry name" value="VI_chp_1"/>
    <property type="match status" value="1"/>
</dbReference>
<accession>A0A2N7VXK4</accession>
<dbReference type="InterPro" id="IPR010732">
    <property type="entry name" value="T6SS_TssG-like"/>
</dbReference>
<organism evidence="1 2">
    <name type="scientific">Trinickia soli</name>
    <dbReference type="NCBI Taxonomy" id="380675"/>
    <lineage>
        <taxon>Bacteria</taxon>
        <taxon>Pseudomonadati</taxon>
        <taxon>Pseudomonadota</taxon>
        <taxon>Betaproteobacteria</taxon>
        <taxon>Burkholderiales</taxon>
        <taxon>Burkholderiaceae</taxon>
        <taxon>Trinickia</taxon>
    </lineage>
</organism>
<dbReference type="AlphaFoldDB" id="A0A2N7VXK4"/>
<protein>
    <submittedName>
        <fullName evidence="1">Type VI secretion system baseplate subunit TssG</fullName>
    </submittedName>
</protein>
<dbReference type="PANTHER" id="PTHR35564:SF4">
    <property type="entry name" value="CYTOPLASMIC PROTEIN"/>
    <property type="match status" value="1"/>
</dbReference>
<evidence type="ECO:0000313" key="1">
    <source>
        <dbReference type="EMBL" id="PMS21885.1"/>
    </source>
</evidence>
<evidence type="ECO:0000313" key="2">
    <source>
        <dbReference type="Proteomes" id="UP000235347"/>
    </source>
</evidence>
<sequence>MRDALTLAARLSREARQFEAFQLLRLIECANPDKARLGVAARPAQEPVRLGQDPELRFSSAQVTSYAPADGSMPERVALDFGLLGPQGPMPLHLTEYVRARSRQHGDRAFERFLDLFHHRMSGVRYRAWAACQPVIGLGRRDDDRFAGYVGSLCGLAQGRVSAGSPIDDDMRLGAAGLLGDRRRHAAGLVALLERACEVPVSIEPFIGQWLPAPDEAGVRLGARGRGSLGEGYVLGRRIWDRQQKFRIVFGPLDAVQSERLLPGTRGFSRIVAWVALYVGTTLDVEVELRLKPAAAPPMRLGVKSRLARSTWLGSTNKSHERPVLRFCRPAQCIEDNQARIDLHGRTDSCRIVRQAEPHRL</sequence>
<reference evidence="1 2" key="1">
    <citation type="submission" date="2018-01" db="EMBL/GenBank/DDBJ databases">
        <title>Whole genome analyses suggest that Burkholderia sensu lato contains two further novel genera in the rhizoxinica-symbiotica group Mycetohabitans gen. nov., and Trinickia gen. nov.: implications for the evolution of diazotrophy and nodulation in the Burkholderiaceae.</title>
        <authorList>
            <person name="Estrada-de los Santos P."/>
            <person name="Palmer M."/>
            <person name="Chavez-Ramirez B."/>
            <person name="Beukes C."/>
            <person name="Steenkamp E.T."/>
            <person name="Hirsch A.M."/>
            <person name="Manyaka P."/>
            <person name="Maluk M."/>
            <person name="Lafos M."/>
            <person name="Crook M."/>
            <person name="Gross E."/>
            <person name="Simon M.F."/>
            <person name="Bueno dos Reis Junior F."/>
            <person name="Poole P.S."/>
            <person name="Venter S.N."/>
            <person name="James E.K."/>
        </authorList>
    </citation>
    <scope>NUCLEOTIDE SEQUENCE [LARGE SCALE GENOMIC DNA]</scope>
    <source>
        <strain evidence="1 2">GP25-8</strain>
    </source>
</reference>
<dbReference type="PANTHER" id="PTHR35564">
    <property type="match status" value="1"/>
</dbReference>
<dbReference type="Proteomes" id="UP000235347">
    <property type="component" value="Unassembled WGS sequence"/>
</dbReference>
<gene>
    <name evidence="1" type="ORF">C0Z19_18140</name>
</gene>
<comment type="caution">
    <text evidence="1">The sequence shown here is derived from an EMBL/GenBank/DDBJ whole genome shotgun (WGS) entry which is preliminary data.</text>
</comment>
<proteinExistence type="predicted"/>
<name>A0A2N7VXK4_9BURK</name>
<dbReference type="Pfam" id="PF06996">
    <property type="entry name" value="T6SS_TssG"/>
    <property type="match status" value="1"/>
</dbReference>
<dbReference type="RefSeq" id="WP_102611210.1">
    <property type="nucleotide sequence ID" value="NZ_CADIKD010000003.1"/>
</dbReference>
<dbReference type="EMBL" id="PNYB01000015">
    <property type="protein sequence ID" value="PMS21885.1"/>
    <property type="molecule type" value="Genomic_DNA"/>
</dbReference>
<keyword evidence="2" id="KW-1185">Reference proteome</keyword>